<dbReference type="Proteomes" id="UP000199076">
    <property type="component" value="Unassembled WGS sequence"/>
</dbReference>
<dbReference type="AlphaFoldDB" id="A0A1G7SYV9"/>
<evidence type="ECO:0000313" key="2">
    <source>
        <dbReference type="Proteomes" id="UP000199076"/>
    </source>
</evidence>
<accession>A0A1G7SYV9</accession>
<proteinExistence type="predicted"/>
<organism evidence="1 2">
    <name type="scientific">Halorientalis regularis</name>
    <dbReference type="NCBI Taxonomy" id="660518"/>
    <lineage>
        <taxon>Archaea</taxon>
        <taxon>Methanobacteriati</taxon>
        <taxon>Methanobacteriota</taxon>
        <taxon>Stenosarchaea group</taxon>
        <taxon>Halobacteria</taxon>
        <taxon>Halobacteriales</taxon>
        <taxon>Haloarculaceae</taxon>
        <taxon>Halorientalis</taxon>
    </lineage>
</organism>
<sequence length="79" mass="9072">MNAVDPETNKFLHARLFQTRTTQLTVLSLREIRKKQQVEQATFLVDKAHNLKAALEHPDSDFRQHITEIGMPSNVCSAR</sequence>
<gene>
    <name evidence="1" type="ORF">SAMN05216218_12117</name>
</gene>
<dbReference type="EMBL" id="FNBK01000021">
    <property type="protein sequence ID" value="SDG27964.1"/>
    <property type="molecule type" value="Genomic_DNA"/>
</dbReference>
<keyword evidence="2" id="KW-1185">Reference proteome</keyword>
<name>A0A1G7SYV9_9EURY</name>
<reference evidence="2" key="1">
    <citation type="submission" date="2016-10" db="EMBL/GenBank/DDBJ databases">
        <authorList>
            <person name="Varghese N."/>
            <person name="Submissions S."/>
        </authorList>
    </citation>
    <scope>NUCLEOTIDE SEQUENCE [LARGE SCALE GENOMIC DNA]</scope>
    <source>
        <strain evidence="2">IBRC-M 10760</strain>
    </source>
</reference>
<protein>
    <submittedName>
        <fullName evidence="1">Uncharacterized protein</fullName>
    </submittedName>
</protein>
<evidence type="ECO:0000313" key="1">
    <source>
        <dbReference type="EMBL" id="SDG27964.1"/>
    </source>
</evidence>